<evidence type="ECO:0000313" key="3">
    <source>
        <dbReference type="Proteomes" id="UP000189004"/>
    </source>
</evidence>
<dbReference type="STRING" id="501010.NOSIN_09040"/>
<feature type="region of interest" description="Disordered" evidence="1">
    <location>
        <begin position="1"/>
        <end position="70"/>
    </location>
</feature>
<gene>
    <name evidence="2" type="ORF">NOSIN_09040</name>
</gene>
<dbReference type="EMBL" id="MCOK01000001">
    <property type="protein sequence ID" value="OOC53929.1"/>
    <property type="molecule type" value="Genomic_DNA"/>
</dbReference>
<protein>
    <submittedName>
        <fullName evidence="2">Uncharacterized protein</fullName>
    </submittedName>
</protein>
<feature type="compositionally biased region" description="Basic and acidic residues" evidence="1">
    <location>
        <begin position="61"/>
        <end position="70"/>
    </location>
</feature>
<comment type="caution">
    <text evidence="2">The sequence shown here is derived from an EMBL/GenBank/DDBJ whole genome shotgun (WGS) entry which is preliminary data.</text>
</comment>
<evidence type="ECO:0000313" key="2">
    <source>
        <dbReference type="EMBL" id="OOC53929.1"/>
    </source>
</evidence>
<dbReference type="AlphaFoldDB" id="A0A1V3C0C4"/>
<reference evidence="3" key="1">
    <citation type="submission" date="2016-08" db="EMBL/GenBank/DDBJ databases">
        <authorList>
            <person name="Tokovenko B."/>
            <person name="Kalinowski J."/>
        </authorList>
    </citation>
    <scope>NUCLEOTIDE SEQUENCE [LARGE SCALE GENOMIC DNA]</scope>
    <source>
        <strain evidence="3">UTMC102</strain>
    </source>
</reference>
<dbReference type="Proteomes" id="UP000189004">
    <property type="component" value="Unassembled WGS sequence"/>
</dbReference>
<evidence type="ECO:0000256" key="1">
    <source>
        <dbReference type="SAM" id="MobiDB-lite"/>
    </source>
</evidence>
<accession>A0A1V3C0C4</accession>
<sequence length="70" mass="7496">MSPTLRSPARADLWRRMRVGGPGSTANLRASVRAHTGVSPPPTGSASDHALSRPVPSRIVARHETMREAL</sequence>
<keyword evidence="3" id="KW-1185">Reference proteome</keyword>
<name>A0A1V3C0C4_9ACTN</name>
<organism evidence="2 3">
    <name type="scientific">Nocardiopsis sinuspersici</name>
    <dbReference type="NCBI Taxonomy" id="501010"/>
    <lineage>
        <taxon>Bacteria</taxon>
        <taxon>Bacillati</taxon>
        <taxon>Actinomycetota</taxon>
        <taxon>Actinomycetes</taxon>
        <taxon>Streptosporangiales</taxon>
        <taxon>Nocardiopsidaceae</taxon>
        <taxon>Nocardiopsis</taxon>
    </lineage>
</organism>
<proteinExistence type="predicted"/>